<evidence type="ECO:0008006" key="3">
    <source>
        <dbReference type="Google" id="ProtNLM"/>
    </source>
</evidence>
<proteinExistence type="predicted"/>
<dbReference type="RefSeq" id="WP_084371488.1">
    <property type="nucleotide sequence ID" value="NZ_FWYF01000001.1"/>
</dbReference>
<dbReference type="Proteomes" id="UP000192472">
    <property type="component" value="Unassembled WGS sequence"/>
</dbReference>
<dbReference type="AlphaFoldDB" id="A0A1W2G841"/>
<gene>
    <name evidence="1" type="ORF">SAMN04488029_1207</name>
</gene>
<name>A0A1W2G841_REIFA</name>
<dbReference type="STRING" id="692418.SAMN04488029_1207"/>
<evidence type="ECO:0000313" key="1">
    <source>
        <dbReference type="EMBL" id="SMD32849.1"/>
    </source>
</evidence>
<protein>
    <recommendedName>
        <fullName evidence="3">Methyltransferase domain-containing protein</fullName>
    </recommendedName>
</protein>
<keyword evidence="2" id="KW-1185">Reference proteome</keyword>
<organism evidence="1 2">
    <name type="scientific">Reichenbachiella faecimaris</name>
    <dbReference type="NCBI Taxonomy" id="692418"/>
    <lineage>
        <taxon>Bacteria</taxon>
        <taxon>Pseudomonadati</taxon>
        <taxon>Bacteroidota</taxon>
        <taxon>Cytophagia</taxon>
        <taxon>Cytophagales</taxon>
        <taxon>Reichenbachiellaceae</taxon>
        <taxon>Reichenbachiella</taxon>
    </lineage>
</organism>
<dbReference type="InterPro" id="IPR029063">
    <property type="entry name" value="SAM-dependent_MTases_sf"/>
</dbReference>
<dbReference type="OrthoDB" id="1143568at2"/>
<evidence type="ECO:0000313" key="2">
    <source>
        <dbReference type="Proteomes" id="UP000192472"/>
    </source>
</evidence>
<accession>A0A1W2G841</accession>
<dbReference type="SUPFAM" id="SSF53335">
    <property type="entry name" value="S-adenosyl-L-methionine-dependent methyltransferases"/>
    <property type="match status" value="1"/>
</dbReference>
<dbReference type="Gene3D" id="3.40.50.150">
    <property type="entry name" value="Vaccinia Virus protein VP39"/>
    <property type="match status" value="1"/>
</dbReference>
<dbReference type="EMBL" id="FWYF01000001">
    <property type="protein sequence ID" value="SMD32849.1"/>
    <property type="molecule type" value="Genomic_DNA"/>
</dbReference>
<reference evidence="1 2" key="1">
    <citation type="submission" date="2017-04" db="EMBL/GenBank/DDBJ databases">
        <authorList>
            <person name="Afonso C.L."/>
            <person name="Miller P.J."/>
            <person name="Scott M.A."/>
            <person name="Spackman E."/>
            <person name="Goraichik I."/>
            <person name="Dimitrov K.M."/>
            <person name="Suarez D.L."/>
            <person name="Swayne D.E."/>
        </authorList>
    </citation>
    <scope>NUCLEOTIDE SEQUENCE [LARGE SCALE GENOMIC DNA]</scope>
    <source>
        <strain evidence="1 2">DSM 26133</strain>
    </source>
</reference>
<sequence length="228" mass="26005">MKDVHGEAIFDFYKGDHSVVLKTYNSYGAPEEMPVEVFFRDHQDFTDLENLAITSCEGKILDVGAGAGAHALFMQAFEMDATALEHSPGCIETLRHSGMQKIVDEDFFAHQAKYDTLLFLMNGLGLAGKLENLPYFFNHCKNLLNPAGQLILDSSDITYLYTDGLEKPDHYFGEIRYQYEYKGKKGDWFDWLYIDSDLLIKETEALGLKTEILMTDEFDQYLARITGF</sequence>